<dbReference type="GO" id="GO:0005576">
    <property type="term" value="C:extracellular region"/>
    <property type="evidence" value="ECO:0007669"/>
    <property type="project" value="UniProtKB-SubCell"/>
</dbReference>
<comment type="subunit">
    <text evidence="9">Homopentamer. Pentaxin (or pentraxin) have a discoid arrangement of 5 non-covalently bound subunits.</text>
</comment>
<keyword evidence="5 9" id="KW-0106">Calcium</keyword>
<organism evidence="11 12">
    <name type="scientific">Poecilia mexicana</name>
    <dbReference type="NCBI Taxonomy" id="48701"/>
    <lineage>
        <taxon>Eukaryota</taxon>
        <taxon>Metazoa</taxon>
        <taxon>Chordata</taxon>
        <taxon>Craniata</taxon>
        <taxon>Vertebrata</taxon>
        <taxon>Euteleostomi</taxon>
        <taxon>Actinopterygii</taxon>
        <taxon>Neopterygii</taxon>
        <taxon>Teleostei</taxon>
        <taxon>Neoteleostei</taxon>
        <taxon>Acanthomorphata</taxon>
        <taxon>Ovalentaria</taxon>
        <taxon>Atherinomorphae</taxon>
        <taxon>Cyprinodontiformes</taxon>
        <taxon>Poeciliidae</taxon>
        <taxon>Poeciliinae</taxon>
        <taxon>Poecilia</taxon>
    </lineage>
</organism>
<reference evidence="11" key="2">
    <citation type="submission" date="2025-09" db="UniProtKB">
        <authorList>
            <consortium name="Ensembl"/>
        </authorList>
    </citation>
    <scope>IDENTIFICATION</scope>
</reference>
<reference evidence="11" key="1">
    <citation type="submission" date="2025-08" db="UniProtKB">
        <authorList>
            <consortium name="Ensembl"/>
        </authorList>
    </citation>
    <scope>IDENTIFICATION</scope>
</reference>
<dbReference type="SUPFAM" id="SSF49899">
    <property type="entry name" value="Concanavalin A-like lectins/glucanases"/>
    <property type="match status" value="1"/>
</dbReference>
<keyword evidence="4" id="KW-0732">Signal</keyword>
<keyword evidence="6" id="KW-1015">Disulfide bond</keyword>
<dbReference type="PRINTS" id="PR00895">
    <property type="entry name" value="PENTAXIN"/>
</dbReference>
<evidence type="ECO:0000313" key="11">
    <source>
        <dbReference type="Ensembl" id="ENSPMEP00000017165.1"/>
    </source>
</evidence>
<evidence type="ECO:0000256" key="2">
    <source>
        <dbReference type="ARBA" id="ARBA00022525"/>
    </source>
</evidence>
<dbReference type="Ensembl" id="ENSPMET00000025948.1">
    <property type="protein sequence ID" value="ENSPMEP00000017165.1"/>
    <property type="gene ID" value="ENSPMEG00000019954.1"/>
</dbReference>
<comment type="subcellular location">
    <subcellularLocation>
        <location evidence="1 9">Secreted</location>
    </subcellularLocation>
</comment>
<evidence type="ECO:0000256" key="9">
    <source>
        <dbReference type="RuleBase" id="RU362112"/>
    </source>
</evidence>
<dbReference type="InterPro" id="IPR001759">
    <property type="entry name" value="PTX_dom"/>
</dbReference>
<evidence type="ECO:0000256" key="1">
    <source>
        <dbReference type="ARBA" id="ARBA00004613"/>
    </source>
</evidence>
<accession>A0A3B3XQE5</accession>
<keyword evidence="3 9" id="KW-0479">Metal-binding</keyword>
<protein>
    <recommendedName>
        <fullName evidence="9">Pentraxin family member</fullName>
    </recommendedName>
</protein>
<keyword evidence="2" id="KW-0964">Secreted</keyword>
<dbReference type="InterPro" id="IPR013320">
    <property type="entry name" value="ConA-like_dom_sf"/>
</dbReference>
<dbReference type="SMART" id="SM00159">
    <property type="entry name" value="PTX"/>
    <property type="match status" value="1"/>
</dbReference>
<dbReference type="AlphaFoldDB" id="A0A3B3XQE5"/>
<dbReference type="PANTHER" id="PTHR45869:SF7">
    <property type="entry name" value="C-REACTIVE PROTEIN"/>
    <property type="match status" value="1"/>
</dbReference>
<evidence type="ECO:0000256" key="3">
    <source>
        <dbReference type="ARBA" id="ARBA00022723"/>
    </source>
</evidence>
<dbReference type="InterPro" id="IPR051005">
    <property type="entry name" value="Pentraxin_domain"/>
</dbReference>
<evidence type="ECO:0000256" key="6">
    <source>
        <dbReference type="ARBA" id="ARBA00023157"/>
    </source>
</evidence>
<evidence type="ECO:0000313" key="12">
    <source>
        <dbReference type="Proteomes" id="UP000261480"/>
    </source>
</evidence>
<sequence>MHSIPHYHFIIISVIIRPVFGPSVELKESSNRTRQVTERQHNKNLSGKIFTFPQKPTQPKSFTDLSRAHSYFSLATPSLHNGLLIFKETAVDTVGSYVANQVVHYVVDYELNAWHSVCFTWDSESGLGQLWFDGKPSVRRFITDQSTTCCPWTGIFTILTKNEKDQEADVHEQDSYGGKFDIKQSFVGMMTDVHMWDYVRSSCEIQNYVDNLNFSPGNVLNWKALMFEITGRVLTENKQLTCH</sequence>
<dbReference type="GO" id="GO:0046872">
    <property type="term" value="F:metal ion binding"/>
    <property type="evidence" value="ECO:0007669"/>
    <property type="project" value="UniProtKB-KW"/>
</dbReference>
<proteinExistence type="inferred from homology"/>
<name>A0A3B3XQE5_9TELE</name>
<dbReference type="Gene3D" id="2.60.120.200">
    <property type="match status" value="1"/>
</dbReference>
<keyword evidence="12" id="KW-1185">Reference proteome</keyword>
<evidence type="ECO:0000256" key="7">
    <source>
        <dbReference type="ARBA" id="ARBA00038102"/>
    </source>
</evidence>
<comment type="cofactor">
    <cofactor evidence="9">
        <name>Ca(2+)</name>
        <dbReference type="ChEBI" id="CHEBI:29108"/>
    </cofactor>
    <text evidence="9">Binds 2 calcium ions per subunit.</text>
</comment>
<dbReference type="PROSITE" id="PS51828">
    <property type="entry name" value="PTX_2"/>
    <property type="match status" value="1"/>
</dbReference>
<dbReference type="PANTHER" id="PTHR45869">
    <property type="entry name" value="C-REACTIVE PROTEIN-RELATED"/>
    <property type="match status" value="1"/>
</dbReference>
<feature type="domain" description="Pentraxin (PTX)" evidence="10">
    <location>
        <begin position="20"/>
        <end position="242"/>
    </location>
</feature>
<comment type="similarity">
    <text evidence="7 9">Belongs to the pentraxin family.</text>
</comment>
<dbReference type="Pfam" id="PF00354">
    <property type="entry name" value="Pentaxin"/>
    <property type="match status" value="1"/>
</dbReference>
<evidence type="ECO:0000256" key="5">
    <source>
        <dbReference type="ARBA" id="ARBA00022837"/>
    </source>
</evidence>
<evidence type="ECO:0000256" key="8">
    <source>
        <dbReference type="PROSITE-ProRule" id="PRU01172"/>
    </source>
</evidence>
<evidence type="ECO:0000259" key="10">
    <source>
        <dbReference type="PROSITE" id="PS51828"/>
    </source>
</evidence>
<evidence type="ECO:0000256" key="4">
    <source>
        <dbReference type="ARBA" id="ARBA00022729"/>
    </source>
</evidence>
<comment type="caution">
    <text evidence="8">Lacks conserved residue(s) required for the propagation of feature annotation.</text>
</comment>
<dbReference type="Proteomes" id="UP000261480">
    <property type="component" value="Unplaced"/>
</dbReference>